<dbReference type="RefSeq" id="WP_107956465.1">
    <property type="nucleotide sequence ID" value="NZ_JASPFP010000001.1"/>
</dbReference>
<keyword evidence="9" id="KW-1185">Reference proteome</keyword>
<feature type="domain" description="TonB C-terminal" evidence="6">
    <location>
        <begin position="24"/>
        <end position="122"/>
    </location>
</feature>
<evidence type="ECO:0000259" key="6">
    <source>
        <dbReference type="PROSITE" id="PS52015"/>
    </source>
</evidence>
<dbReference type="Gene3D" id="3.30.1150.10">
    <property type="match status" value="1"/>
</dbReference>
<protein>
    <submittedName>
        <fullName evidence="7">TonB family protein</fullName>
    </submittedName>
</protein>
<keyword evidence="3" id="KW-1133">Transmembrane helix</keyword>
<dbReference type="EMBL" id="CABVLI010000029">
    <property type="protein sequence ID" value="VVT00098.1"/>
    <property type="molecule type" value="Genomic_DNA"/>
</dbReference>
<dbReference type="GO" id="GO:0016020">
    <property type="term" value="C:membrane"/>
    <property type="evidence" value="ECO:0007669"/>
    <property type="project" value="UniProtKB-SubCell"/>
</dbReference>
<dbReference type="InterPro" id="IPR037682">
    <property type="entry name" value="TonB_C"/>
</dbReference>
<dbReference type="Proteomes" id="UP000326857">
    <property type="component" value="Unassembled WGS sequence"/>
</dbReference>
<keyword evidence="5" id="KW-0732">Signal</keyword>
<keyword evidence="4" id="KW-0472">Membrane</keyword>
<evidence type="ECO:0000313" key="7">
    <source>
        <dbReference type="EMBL" id="PTQ62064.1"/>
    </source>
</evidence>
<dbReference type="SUPFAM" id="SSF74653">
    <property type="entry name" value="TolA/TonB C-terminal domain"/>
    <property type="match status" value="1"/>
</dbReference>
<organism evidence="7 9">
    <name type="scientific">Sphingomonas aurantiaca</name>
    <dbReference type="NCBI Taxonomy" id="185949"/>
    <lineage>
        <taxon>Bacteria</taxon>
        <taxon>Pseudomonadati</taxon>
        <taxon>Pseudomonadota</taxon>
        <taxon>Alphaproteobacteria</taxon>
        <taxon>Sphingomonadales</taxon>
        <taxon>Sphingomonadaceae</taxon>
        <taxon>Sphingomonas</taxon>
    </lineage>
</organism>
<sequence>MQGIPALFALVLLAGAATAQETPQEVTRRTNGEIQFANYPRGSLARGEQGTVGIDVTTDRQGRLRSCAVSKSSGFPALDEATCDLLISHLKMKPWLAPNGGGVVTRQQGQIIWALPKDYKGPIAKPATTLALNTKSADPNRKICRPQATTGSLIASTRICLTRAQWQMQYLHAQEETQNMHSGFLPGD</sequence>
<evidence type="ECO:0000313" key="10">
    <source>
        <dbReference type="Proteomes" id="UP000326857"/>
    </source>
</evidence>
<dbReference type="InterPro" id="IPR006260">
    <property type="entry name" value="TonB/TolA_C"/>
</dbReference>
<name>A0A2T5GRW3_9SPHN</name>
<dbReference type="AlphaFoldDB" id="A0A2T5GRW3"/>
<dbReference type="GO" id="GO:0055085">
    <property type="term" value="P:transmembrane transport"/>
    <property type="evidence" value="ECO:0007669"/>
    <property type="project" value="InterPro"/>
</dbReference>
<evidence type="ECO:0000256" key="4">
    <source>
        <dbReference type="ARBA" id="ARBA00023136"/>
    </source>
</evidence>
<feature type="signal peptide" evidence="5">
    <location>
        <begin position="1"/>
        <end position="19"/>
    </location>
</feature>
<evidence type="ECO:0000256" key="3">
    <source>
        <dbReference type="ARBA" id="ARBA00022989"/>
    </source>
</evidence>
<evidence type="ECO:0000256" key="2">
    <source>
        <dbReference type="ARBA" id="ARBA00022692"/>
    </source>
</evidence>
<reference evidence="7 9" key="1">
    <citation type="submission" date="2018-04" db="EMBL/GenBank/DDBJ databases">
        <title>Genomic Encyclopedia of Type Strains, Phase III (KMG-III): the genomes of soil and plant-associated and newly described type strains.</title>
        <authorList>
            <person name="Whitman W."/>
        </authorList>
    </citation>
    <scope>NUCLEOTIDE SEQUENCE [LARGE SCALE GENOMIC DNA]</scope>
    <source>
        <strain evidence="7 9">MA101b</strain>
    </source>
</reference>
<dbReference type="Pfam" id="PF03544">
    <property type="entry name" value="TonB_C"/>
    <property type="match status" value="1"/>
</dbReference>
<dbReference type="NCBIfam" id="TIGR01352">
    <property type="entry name" value="tonB_Cterm"/>
    <property type="match status" value="1"/>
</dbReference>
<proteinExistence type="predicted"/>
<reference evidence="8 10" key="2">
    <citation type="submission" date="2019-09" db="EMBL/GenBank/DDBJ databases">
        <authorList>
            <person name="Dittami M. S."/>
        </authorList>
    </citation>
    <scope>NUCLEOTIDE SEQUENCE [LARGE SCALE GENOMIC DNA]</scope>
    <source>
        <strain evidence="8">SPHINGO391</strain>
    </source>
</reference>
<evidence type="ECO:0000256" key="1">
    <source>
        <dbReference type="ARBA" id="ARBA00004167"/>
    </source>
</evidence>
<accession>A0A5E7XZW2</accession>
<evidence type="ECO:0000313" key="9">
    <source>
        <dbReference type="Proteomes" id="UP000244189"/>
    </source>
</evidence>
<keyword evidence="2" id="KW-0812">Transmembrane</keyword>
<evidence type="ECO:0000313" key="8">
    <source>
        <dbReference type="EMBL" id="VVT00098.1"/>
    </source>
</evidence>
<dbReference type="PROSITE" id="PS52015">
    <property type="entry name" value="TONB_CTD"/>
    <property type="match status" value="1"/>
</dbReference>
<evidence type="ECO:0000256" key="5">
    <source>
        <dbReference type="SAM" id="SignalP"/>
    </source>
</evidence>
<dbReference type="Proteomes" id="UP000244189">
    <property type="component" value="Unassembled WGS sequence"/>
</dbReference>
<feature type="chain" id="PRO_5044580796" evidence="5">
    <location>
        <begin position="20"/>
        <end position="188"/>
    </location>
</feature>
<accession>A0A2T5GRW3</accession>
<dbReference type="EMBL" id="QAOG01000001">
    <property type="protein sequence ID" value="PTQ62064.1"/>
    <property type="molecule type" value="Genomic_DNA"/>
</dbReference>
<gene>
    <name evidence="7" type="ORF">C8J26_0338</name>
    <name evidence="8" type="ORF">SPHINGO391_350003</name>
</gene>
<comment type="subcellular location">
    <subcellularLocation>
        <location evidence="1">Membrane</location>
        <topology evidence="1">Single-pass membrane protein</topology>
    </subcellularLocation>
</comment>